<organism evidence="2 3">
    <name type="scientific">Fraxinus pennsylvanica</name>
    <dbReference type="NCBI Taxonomy" id="56036"/>
    <lineage>
        <taxon>Eukaryota</taxon>
        <taxon>Viridiplantae</taxon>
        <taxon>Streptophyta</taxon>
        <taxon>Embryophyta</taxon>
        <taxon>Tracheophyta</taxon>
        <taxon>Spermatophyta</taxon>
        <taxon>Magnoliopsida</taxon>
        <taxon>eudicotyledons</taxon>
        <taxon>Gunneridae</taxon>
        <taxon>Pentapetalae</taxon>
        <taxon>asterids</taxon>
        <taxon>lamiids</taxon>
        <taxon>Lamiales</taxon>
        <taxon>Oleaceae</taxon>
        <taxon>Oleeae</taxon>
        <taxon>Fraxinus</taxon>
    </lineage>
</organism>
<keyword evidence="1" id="KW-1133">Transmembrane helix</keyword>
<reference evidence="2" key="1">
    <citation type="submission" date="2023-05" db="EMBL/GenBank/DDBJ databases">
        <authorList>
            <person name="Huff M."/>
        </authorList>
    </citation>
    <scope>NUCLEOTIDE SEQUENCE</scope>
</reference>
<evidence type="ECO:0000256" key="1">
    <source>
        <dbReference type="SAM" id="Phobius"/>
    </source>
</evidence>
<dbReference type="EMBL" id="OU503058">
    <property type="protein sequence ID" value="CAI9787712.1"/>
    <property type="molecule type" value="Genomic_DNA"/>
</dbReference>
<sequence length="105" mass="11704">MHSQFSAVSSRAFLTIILVTCNIGSTLCIGSEWHRFPSSFFVPDYVSEVQWIDDGFRGLLPFPFNSTLGGTSAAPSYFNNKNKTSDQQYVICFLLTFSSVTPFLT</sequence>
<protein>
    <recommendedName>
        <fullName evidence="4">Mannosyltransferase</fullName>
    </recommendedName>
</protein>
<dbReference type="AlphaFoldDB" id="A0AAD2AGF2"/>
<evidence type="ECO:0008006" key="4">
    <source>
        <dbReference type="Google" id="ProtNLM"/>
    </source>
</evidence>
<name>A0AAD2AGF2_9LAMI</name>
<keyword evidence="1" id="KW-0812">Transmembrane</keyword>
<gene>
    <name evidence="2" type="ORF">FPE_LOCUS35142</name>
</gene>
<evidence type="ECO:0000313" key="3">
    <source>
        <dbReference type="Proteomes" id="UP000834106"/>
    </source>
</evidence>
<keyword evidence="1" id="KW-0472">Membrane</keyword>
<keyword evidence="3" id="KW-1185">Reference proteome</keyword>
<accession>A0AAD2AGF2</accession>
<feature type="transmembrane region" description="Helical" evidence="1">
    <location>
        <begin position="12"/>
        <end position="33"/>
    </location>
</feature>
<proteinExistence type="predicted"/>
<dbReference type="Proteomes" id="UP000834106">
    <property type="component" value="Chromosome 23"/>
</dbReference>
<evidence type="ECO:0000313" key="2">
    <source>
        <dbReference type="EMBL" id="CAI9787712.1"/>
    </source>
</evidence>